<gene>
    <name evidence="7" type="primary">argC</name>
    <name evidence="10" type="ORF">AL705_08110</name>
</gene>
<feature type="active site" evidence="7 8">
    <location>
        <position position="159"/>
    </location>
</feature>
<dbReference type="GO" id="GO:0003942">
    <property type="term" value="F:N-acetyl-gamma-glutamyl-phosphate reductase activity"/>
    <property type="evidence" value="ECO:0007669"/>
    <property type="project" value="UniProtKB-UniRule"/>
</dbReference>
<comment type="similarity">
    <text evidence="7">Belongs to the NAGSA dehydrogenase family. Type 1 subfamily.</text>
</comment>
<sequence length="353" mass="37312">MSISVAVAGATGYAGSEILRLLLTHPAYQNGELTLGALCANSNAGQKVGEFHPHLAPLADRTFVETSLETLQGHDVVFMALPHGHSGALARSLTTVAAASGHDAPLVIDCAADFRLRDAQAWEKWYQCEYQGSWAYGLPELPGHRDAVRAARTVAVPGCFPTGASLALYPAVQAGITDGNLSVVSFSGTSGAGKGAKVANLHAEVSGSAKAYNVAGRHRHTPEILQNMQELTEQELTVSFTPVLAPMTRGILTTAFATTHATLEEVQRLYEEAYRDEPFIQLLPYGQQPQSKSVVGSNNVQIAVDVDTAAHRLVITAVIDNLVKGTAGAAVQCMNLMLGWPETTGLYTVGLAP</sequence>
<evidence type="ECO:0000256" key="6">
    <source>
        <dbReference type="ARBA" id="ARBA00050557"/>
    </source>
</evidence>
<dbReference type="CDD" id="cd24148">
    <property type="entry name" value="AGPR_1_actinobacAGPR_like"/>
    <property type="match status" value="1"/>
</dbReference>
<dbReference type="InterPro" id="IPR050085">
    <property type="entry name" value="AGPR"/>
</dbReference>
<dbReference type="SUPFAM" id="SSF51735">
    <property type="entry name" value="NAD(P)-binding Rossmann-fold domains"/>
    <property type="match status" value="1"/>
</dbReference>
<proteinExistence type="inferred from homology"/>
<dbReference type="Gene3D" id="3.40.50.720">
    <property type="entry name" value="NAD(P)-binding Rossmann-like Domain"/>
    <property type="match status" value="1"/>
</dbReference>
<dbReference type="OrthoDB" id="9801289at2"/>
<evidence type="ECO:0000256" key="4">
    <source>
        <dbReference type="ARBA" id="ARBA00022857"/>
    </source>
</evidence>
<dbReference type="EC" id="1.2.1.38" evidence="7"/>
<comment type="catalytic activity">
    <reaction evidence="6 7">
        <text>N-acetyl-L-glutamate 5-semialdehyde + phosphate + NADP(+) = N-acetyl-L-glutamyl 5-phosphate + NADPH + H(+)</text>
        <dbReference type="Rhea" id="RHEA:21588"/>
        <dbReference type="ChEBI" id="CHEBI:15378"/>
        <dbReference type="ChEBI" id="CHEBI:29123"/>
        <dbReference type="ChEBI" id="CHEBI:43474"/>
        <dbReference type="ChEBI" id="CHEBI:57783"/>
        <dbReference type="ChEBI" id="CHEBI:57936"/>
        <dbReference type="ChEBI" id="CHEBI:58349"/>
        <dbReference type="EC" id="1.2.1.38"/>
    </reaction>
</comment>
<dbReference type="InterPro" id="IPR058924">
    <property type="entry name" value="AGPR_dimerisation_dom"/>
</dbReference>
<dbReference type="Proteomes" id="UP000068137">
    <property type="component" value="Chromosome"/>
</dbReference>
<dbReference type="PATRIC" id="fig|1562462.4.peg.1655"/>
<keyword evidence="5 7" id="KW-0560">Oxidoreductase</keyword>
<evidence type="ECO:0000256" key="1">
    <source>
        <dbReference type="ARBA" id="ARBA00004862"/>
    </source>
</evidence>
<dbReference type="STRING" id="1528099.AL705_08110"/>
<dbReference type="FunFam" id="3.30.360.10:FF:000014">
    <property type="entry name" value="N-acetyl-gamma-glutamyl-phosphate reductase"/>
    <property type="match status" value="1"/>
</dbReference>
<evidence type="ECO:0000256" key="5">
    <source>
        <dbReference type="ARBA" id="ARBA00023002"/>
    </source>
</evidence>
<dbReference type="CDD" id="cd23934">
    <property type="entry name" value="AGPR_1_C"/>
    <property type="match status" value="1"/>
</dbReference>
<dbReference type="SMART" id="SM00859">
    <property type="entry name" value="Semialdhyde_dh"/>
    <property type="match status" value="1"/>
</dbReference>
<dbReference type="NCBIfam" id="TIGR01850">
    <property type="entry name" value="argC"/>
    <property type="match status" value="1"/>
</dbReference>
<dbReference type="RefSeq" id="WP_053962578.1">
    <property type="nucleotide sequence ID" value="NZ_CP012390.1"/>
</dbReference>
<accession>A0A0M3TBU3</accession>
<dbReference type="GO" id="GO:0005737">
    <property type="term" value="C:cytoplasm"/>
    <property type="evidence" value="ECO:0007669"/>
    <property type="project" value="UniProtKB-SubCell"/>
</dbReference>
<evidence type="ECO:0000259" key="9">
    <source>
        <dbReference type="SMART" id="SM00859"/>
    </source>
</evidence>
<keyword evidence="7" id="KW-0963">Cytoplasm</keyword>
<organism evidence="10 11">
    <name type="scientific">Lawsonella clevelandensis</name>
    <dbReference type="NCBI Taxonomy" id="1528099"/>
    <lineage>
        <taxon>Bacteria</taxon>
        <taxon>Bacillati</taxon>
        <taxon>Actinomycetota</taxon>
        <taxon>Actinomycetes</taxon>
        <taxon>Mycobacteriales</taxon>
        <taxon>Lawsonellaceae</taxon>
        <taxon>Lawsonella</taxon>
    </lineage>
</organism>
<evidence type="ECO:0000256" key="7">
    <source>
        <dbReference type="HAMAP-Rule" id="MF_00150"/>
    </source>
</evidence>
<dbReference type="UniPathway" id="UPA00068">
    <property type="reaction ID" value="UER00108"/>
</dbReference>
<dbReference type="EMBL" id="CP012390">
    <property type="protein sequence ID" value="ALE19490.1"/>
    <property type="molecule type" value="Genomic_DNA"/>
</dbReference>
<name>A0A0M3TBU3_9ACTN</name>
<dbReference type="PROSITE" id="PS01224">
    <property type="entry name" value="ARGC"/>
    <property type="match status" value="1"/>
</dbReference>
<dbReference type="PANTHER" id="PTHR32338:SF10">
    <property type="entry name" value="N-ACETYL-GAMMA-GLUTAMYL-PHOSPHATE REDUCTASE, CHLOROPLASTIC-RELATED"/>
    <property type="match status" value="1"/>
</dbReference>
<dbReference type="SUPFAM" id="SSF55347">
    <property type="entry name" value="Glyceraldehyde-3-phosphate dehydrogenase-like, C-terminal domain"/>
    <property type="match status" value="1"/>
</dbReference>
<comment type="subcellular location">
    <subcellularLocation>
        <location evidence="7">Cytoplasm</location>
    </subcellularLocation>
</comment>
<dbReference type="PANTHER" id="PTHR32338">
    <property type="entry name" value="N-ACETYL-GAMMA-GLUTAMYL-PHOSPHATE REDUCTASE, CHLOROPLASTIC-RELATED-RELATED"/>
    <property type="match status" value="1"/>
</dbReference>
<evidence type="ECO:0000256" key="3">
    <source>
        <dbReference type="ARBA" id="ARBA00022605"/>
    </source>
</evidence>
<dbReference type="GO" id="GO:0070401">
    <property type="term" value="F:NADP+ binding"/>
    <property type="evidence" value="ECO:0007669"/>
    <property type="project" value="InterPro"/>
</dbReference>
<feature type="domain" description="Semialdehyde dehydrogenase NAD-binding" evidence="9">
    <location>
        <begin position="4"/>
        <end position="151"/>
    </location>
</feature>
<dbReference type="InterPro" id="IPR023013">
    <property type="entry name" value="AGPR_AS"/>
</dbReference>
<dbReference type="Gene3D" id="3.30.360.10">
    <property type="entry name" value="Dihydrodipicolinate Reductase, domain 2"/>
    <property type="match status" value="1"/>
</dbReference>
<comment type="function">
    <text evidence="7">Catalyzes the NADPH-dependent reduction of N-acetyl-5-glutamyl phosphate to yield N-acetyl-L-glutamate 5-semialdehyde.</text>
</comment>
<dbReference type="AlphaFoldDB" id="A0A0M3TBU3"/>
<dbReference type="KEGG" id="cbq:AL705_08110"/>
<protein>
    <recommendedName>
        <fullName evidence="7">N-acetyl-gamma-glutamyl-phosphate reductase</fullName>
        <shortName evidence="7">AGPR</shortName>
        <ecNumber evidence="7">1.2.1.38</ecNumber>
    </recommendedName>
    <alternativeName>
        <fullName evidence="7">N-acetyl-glutamate semialdehyde dehydrogenase</fullName>
        <shortName evidence="7">NAGSA dehydrogenase</shortName>
    </alternativeName>
</protein>
<dbReference type="GO" id="GO:0006526">
    <property type="term" value="P:L-arginine biosynthetic process"/>
    <property type="evidence" value="ECO:0007669"/>
    <property type="project" value="UniProtKB-UniRule"/>
</dbReference>
<keyword evidence="4 7" id="KW-0521">NADP</keyword>
<evidence type="ECO:0000313" key="11">
    <source>
        <dbReference type="Proteomes" id="UP000068137"/>
    </source>
</evidence>
<keyword evidence="3 7" id="KW-0028">Amino-acid biosynthesis</keyword>
<dbReference type="HAMAP" id="MF_00150">
    <property type="entry name" value="ArgC_type1"/>
    <property type="match status" value="1"/>
</dbReference>
<keyword evidence="2 7" id="KW-0055">Arginine biosynthesis</keyword>
<reference evidence="10 11" key="1">
    <citation type="journal article" date="2015" name="Genome Announc.">
        <title>Complete Genome Sequences for Two Strains of a Novel Fastidious, Partially Acid-Fast, Gram-Positive Corynebacterineae Bacterium, Derived from Human Clinical Samples.</title>
        <authorList>
            <person name="Nicholson A.C."/>
            <person name="Bell M."/>
            <person name="Humrighouse B.W."/>
            <person name="McQuiston J.R."/>
        </authorList>
    </citation>
    <scope>NUCLEOTIDE SEQUENCE [LARGE SCALE GENOMIC DNA]</scope>
    <source>
        <strain evidence="10 11">X1698</strain>
    </source>
</reference>
<dbReference type="Pfam" id="PF22698">
    <property type="entry name" value="Semialdhyde_dhC_1"/>
    <property type="match status" value="1"/>
</dbReference>
<dbReference type="InterPro" id="IPR036291">
    <property type="entry name" value="NAD(P)-bd_dom_sf"/>
</dbReference>
<comment type="pathway">
    <text evidence="1 7">Amino-acid biosynthesis; L-arginine biosynthesis; N(2)-acetyl-L-ornithine from L-glutamate: step 3/4.</text>
</comment>
<dbReference type="Pfam" id="PF01118">
    <property type="entry name" value="Semialdhyde_dh"/>
    <property type="match status" value="1"/>
</dbReference>
<dbReference type="GO" id="GO:0051287">
    <property type="term" value="F:NAD binding"/>
    <property type="evidence" value="ECO:0007669"/>
    <property type="project" value="InterPro"/>
</dbReference>
<dbReference type="InterPro" id="IPR000706">
    <property type="entry name" value="AGPR_type-1"/>
</dbReference>
<dbReference type="InterPro" id="IPR000534">
    <property type="entry name" value="Semialdehyde_DH_NAD-bd"/>
</dbReference>
<evidence type="ECO:0000313" key="10">
    <source>
        <dbReference type="EMBL" id="ALE19490.1"/>
    </source>
</evidence>
<evidence type="ECO:0000256" key="2">
    <source>
        <dbReference type="ARBA" id="ARBA00022571"/>
    </source>
</evidence>
<evidence type="ECO:0000256" key="8">
    <source>
        <dbReference type="PROSITE-ProRule" id="PRU10010"/>
    </source>
</evidence>